<proteinExistence type="predicted"/>
<keyword evidence="1" id="KW-0808">Transferase</keyword>
<keyword evidence="2" id="KW-1185">Reference proteome</keyword>
<dbReference type="RefSeq" id="WP_092403973.1">
    <property type="nucleotide sequence ID" value="NZ_FOVF01000001.1"/>
</dbReference>
<evidence type="ECO:0000313" key="2">
    <source>
        <dbReference type="Proteomes" id="UP000198575"/>
    </source>
</evidence>
<dbReference type="InterPro" id="IPR011697">
    <property type="entry name" value="Peptidase_C26"/>
</dbReference>
<dbReference type="Gene3D" id="3.40.50.880">
    <property type="match status" value="1"/>
</dbReference>
<dbReference type="GO" id="GO:0005829">
    <property type="term" value="C:cytosol"/>
    <property type="evidence" value="ECO:0007669"/>
    <property type="project" value="TreeGrafter"/>
</dbReference>
<evidence type="ECO:0000313" key="1">
    <source>
        <dbReference type="EMBL" id="SFM96675.1"/>
    </source>
</evidence>
<dbReference type="SUPFAM" id="SSF52317">
    <property type="entry name" value="Class I glutamine amidotransferase-like"/>
    <property type="match status" value="1"/>
</dbReference>
<dbReference type="Proteomes" id="UP000198575">
    <property type="component" value="Unassembled WGS sequence"/>
</dbReference>
<keyword evidence="1" id="KW-0315">Glutamine amidotransferase</keyword>
<name>A0A1I4V687_9GAMM</name>
<dbReference type="PANTHER" id="PTHR43235">
    <property type="entry name" value="GLUTAMINE AMIDOTRANSFERASE PB2B2.05-RELATED"/>
    <property type="match status" value="1"/>
</dbReference>
<organism evidence="1 2">
    <name type="scientific">Dokdonella immobilis</name>
    <dbReference type="NCBI Taxonomy" id="578942"/>
    <lineage>
        <taxon>Bacteria</taxon>
        <taxon>Pseudomonadati</taxon>
        <taxon>Pseudomonadota</taxon>
        <taxon>Gammaproteobacteria</taxon>
        <taxon>Lysobacterales</taxon>
        <taxon>Rhodanobacteraceae</taxon>
        <taxon>Dokdonella</taxon>
    </lineage>
</organism>
<gene>
    <name evidence="1" type="ORF">SAMN05216289_101155</name>
</gene>
<dbReference type="InterPro" id="IPR044668">
    <property type="entry name" value="PuuD-like"/>
</dbReference>
<dbReference type="AlphaFoldDB" id="A0A1I4V687"/>
<sequence>MQIIGVSTRLVRGDPQARGARRKDQWAIEQALADWLIAHGALVAAIPPAPRHSAMQIASSWIGRINALVLQGGEDITVTGAGADNRRDDFELKLLGLALERGIPVLGICRGMQLINVALGGTLRRVDCAPDGAKPVHSDAERYERHTHPVQLSRGCCLAQILHSTEGDVCSMHGHAIDTIGSGLEVEAWCPQDDTIEAIRVKDAPWIRGVQWHPEHHHGGCLPSEPLLSALMEAADR</sequence>
<dbReference type="PROSITE" id="PS51273">
    <property type="entry name" value="GATASE_TYPE_1"/>
    <property type="match status" value="1"/>
</dbReference>
<dbReference type="InterPro" id="IPR029062">
    <property type="entry name" value="Class_I_gatase-like"/>
</dbReference>
<accession>A0A1I4V687</accession>
<reference evidence="1 2" key="1">
    <citation type="submission" date="2016-10" db="EMBL/GenBank/DDBJ databases">
        <authorList>
            <person name="de Groot N.N."/>
        </authorList>
    </citation>
    <scope>NUCLEOTIDE SEQUENCE [LARGE SCALE GENOMIC DNA]</scope>
    <source>
        <strain evidence="1 2">CGMCC 1.7659</strain>
    </source>
</reference>
<protein>
    <submittedName>
        <fullName evidence="1">Putative glutamine amidotransferase</fullName>
    </submittedName>
</protein>
<dbReference type="OrthoDB" id="9813383at2"/>
<dbReference type="EMBL" id="FOVF01000001">
    <property type="protein sequence ID" value="SFM96675.1"/>
    <property type="molecule type" value="Genomic_DNA"/>
</dbReference>
<dbReference type="PANTHER" id="PTHR43235:SF1">
    <property type="entry name" value="GLUTAMINE AMIDOTRANSFERASE PB2B2.05-RELATED"/>
    <property type="match status" value="1"/>
</dbReference>
<dbReference type="Pfam" id="PF07722">
    <property type="entry name" value="Peptidase_C26"/>
    <property type="match status" value="1"/>
</dbReference>
<dbReference type="GO" id="GO:0006598">
    <property type="term" value="P:polyamine catabolic process"/>
    <property type="evidence" value="ECO:0007669"/>
    <property type="project" value="TreeGrafter"/>
</dbReference>
<dbReference type="GO" id="GO:0016740">
    <property type="term" value="F:transferase activity"/>
    <property type="evidence" value="ECO:0007669"/>
    <property type="project" value="UniProtKB-KW"/>
</dbReference>
<dbReference type="STRING" id="578942.SAMN05216289_101155"/>
<dbReference type="GO" id="GO:0033969">
    <property type="term" value="F:gamma-glutamyl-gamma-aminobutyrate hydrolase activity"/>
    <property type="evidence" value="ECO:0007669"/>
    <property type="project" value="TreeGrafter"/>
</dbReference>